<keyword evidence="2" id="KW-0132">Cell division</keyword>
<evidence type="ECO:0000313" key="5">
    <source>
        <dbReference type="EMBL" id="MBW4666858.1"/>
    </source>
</evidence>
<dbReference type="GO" id="GO:0051301">
    <property type="term" value="P:cell division"/>
    <property type="evidence" value="ECO:0007669"/>
    <property type="project" value="UniProtKB-KW"/>
</dbReference>
<dbReference type="EMBL" id="JAHHGZ010000004">
    <property type="protein sequence ID" value="MBW4666858.1"/>
    <property type="molecule type" value="Genomic_DNA"/>
</dbReference>
<reference evidence="5" key="1">
    <citation type="submission" date="2021-05" db="EMBL/GenBank/DDBJ databases">
        <authorList>
            <person name="Pietrasiak N."/>
            <person name="Ward R."/>
            <person name="Stajich J.E."/>
            <person name="Kurbessoian T."/>
        </authorList>
    </citation>
    <scope>NUCLEOTIDE SEQUENCE</scope>
    <source>
        <strain evidence="5">GSE-NOS-MK-12-04C</strain>
    </source>
</reference>
<dbReference type="Pfam" id="PF04079">
    <property type="entry name" value="SMC_ScpB"/>
    <property type="match status" value="1"/>
</dbReference>
<dbReference type="PANTHER" id="PTHR34298:SF2">
    <property type="entry name" value="SEGREGATION AND CONDENSATION PROTEIN B"/>
    <property type="match status" value="1"/>
</dbReference>
<keyword evidence="1" id="KW-0963">Cytoplasm</keyword>
<comment type="caution">
    <text evidence="5">The sequence shown here is derived from an EMBL/GenBank/DDBJ whole genome shotgun (WGS) entry which is preliminary data.</text>
</comment>
<dbReference type="SUPFAM" id="SSF46785">
    <property type="entry name" value="Winged helix' DNA-binding domain"/>
    <property type="match status" value="2"/>
</dbReference>
<dbReference type="InterPro" id="IPR036388">
    <property type="entry name" value="WH-like_DNA-bd_sf"/>
</dbReference>
<dbReference type="Gene3D" id="1.10.10.10">
    <property type="entry name" value="Winged helix-like DNA-binding domain superfamily/Winged helix DNA-binding domain"/>
    <property type="match status" value="2"/>
</dbReference>
<evidence type="ECO:0000256" key="3">
    <source>
        <dbReference type="ARBA" id="ARBA00022829"/>
    </source>
</evidence>
<name>A0A951QJL1_9CYAN</name>
<keyword evidence="3" id="KW-0159">Chromosome partition</keyword>
<sequence>MSAATKIEAILYLKGKPLSLGEIAEYAACDRGTVEEGIIDLIDDYARRDSALEVVETPNGYSLQLRSGYHDLVQTLIPVELGVGALRTLAAIALNSPMLQTDLINVRGSGAYQHVQELVEQGFVKKRRDSDSRSYSLQVTPKFHQYFQIEQLPQPFTPSPIQRQLELQLEPEPEPA</sequence>
<dbReference type="GO" id="GO:0051304">
    <property type="term" value="P:chromosome separation"/>
    <property type="evidence" value="ECO:0007669"/>
    <property type="project" value="InterPro"/>
</dbReference>
<dbReference type="InterPro" id="IPR005234">
    <property type="entry name" value="ScpB_csome_segregation"/>
</dbReference>
<dbReference type="AlphaFoldDB" id="A0A951QJL1"/>
<evidence type="ECO:0000256" key="2">
    <source>
        <dbReference type="ARBA" id="ARBA00022618"/>
    </source>
</evidence>
<dbReference type="InterPro" id="IPR036390">
    <property type="entry name" value="WH_DNA-bd_sf"/>
</dbReference>
<accession>A0A951QJL1</accession>
<protein>
    <submittedName>
        <fullName evidence="5">SMC-Scp complex subunit ScpB</fullName>
    </submittedName>
</protein>
<dbReference type="PANTHER" id="PTHR34298">
    <property type="entry name" value="SEGREGATION AND CONDENSATION PROTEIN B"/>
    <property type="match status" value="1"/>
</dbReference>
<keyword evidence="4" id="KW-0131">Cell cycle</keyword>
<gene>
    <name evidence="5" type="primary">scpB</name>
    <name evidence="5" type="ORF">KME60_05290</name>
</gene>
<dbReference type="NCBIfam" id="TIGR00281">
    <property type="entry name" value="SMC-Scp complex subunit ScpB"/>
    <property type="match status" value="1"/>
</dbReference>
<evidence type="ECO:0000256" key="4">
    <source>
        <dbReference type="ARBA" id="ARBA00023306"/>
    </source>
</evidence>
<organism evidence="5 6">
    <name type="scientific">Cyanomargarita calcarea GSE-NOS-MK-12-04C</name>
    <dbReference type="NCBI Taxonomy" id="2839659"/>
    <lineage>
        <taxon>Bacteria</taxon>
        <taxon>Bacillati</taxon>
        <taxon>Cyanobacteriota</taxon>
        <taxon>Cyanophyceae</taxon>
        <taxon>Nostocales</taxon>
        <taxon>Cyanomargaritaceae</taxon>
        <taxon>Cyanomargarita</taxon>
    </lineage>
</organism>
<reference evidence="5" key="2">
    <citation type="journal article" date="2022" name="Microbiol. Resour. Announc.">
        <title>Metagenome Sequencing to Explore Phylogenomics of Terrestrial Cyanobacteria.</title>
        <authorList>
            <person name="Ward R.D."/>
            <person name="Stajich J.E."/>
            <person name="Johansen J.R."/>
            <person name="Huntemann M."/>
            <person name="Clum A."/>
            <person name="Foster B."/>
            <person name="Foster B."/>
            <person name="Roux S."/>
            <person name="Palaniappan K."/>
            <person name="Varghese N."/>
            <person name="Mukherjee S."/>
            <person name="Reddy T.B.K."/>
            <person name="Daum C."/>
            <person name="Copeland A."/>
            <person name="Chen I.A."/>
            <person name="Ivanova N.N."/>
            <person name="Kyrpides N.C."/>
            <person name="Shapiro N."/>
            <person name="Eloe-Fadrosh E.A."/>
            <person name="Pietrasiak N."/>
        </authorList>
    </citation>
    <scope>NUCLEOTIDE SEQUENCE</scope>
    <source>
        <strain evidence="5">GSE-NOS-MK-12-04C</strain>
    </source>
</reference>
<evidence type="ECO:0000313" key="6">
    <source>
        <dbReference type="Proteomes" id="UP000729701"/>
    </source>
</evidence>
<proteinExistence type="predicted"/>
<dbReference type="PIRSF" id="PIRSF019345">
    <property type="entry name" value="ScpB"/>
    <property type="match status" value="1"/>
</dbReference>
<evidence type="ECO:0000256" key="1">
    <source>
        <dbReference type="ARBA" id="ARBA00022490"/>
    </source>
</evidence>
<dbReference type="Proteomes" id="UP000729701">
    <property type="component" value="Unassembled WGS sequence"/>
</dbReference>